<protein>
    <recommendedName>
        <fullName evidence="2">histidine kinase</fullName>
        <ecNumber evidence="2">2.7.13.3</ecNumber>
    </recommendedName>
</protein>
<dbReference type="RefSeq" id="WP_092224802.1">
    <property type="nucleotide sequence ID" value="NZ_FNJI01000027.1"/>
</dbReference>
<dbReference type="InterPro" id="IPR005467">
    <property type="entry name" value="His_kinase_dom"/>
</dbReference>
<feature type="compositionally biased region" description="Basic and acidic residues" evidence="4">
    <location>
        <begin position="311"/>
        <end position="322"/>
    </location>
</feature>
<dbReference type="PROSITE" id="PS50109">
    <property type="entry name" value="HIS_KIN"/>
    <property type="match status" value="1"/>
</dbReference>
<gene>
    <name evidence="7" type="ORF">SAMN05660330_03296</name>
</gene>
<dbReference type="SMART" id="SM00387">
    <property type="entry name" value="HATPase_c"/>
    <property type="match status" value="1"/>
</dbReference>
<dbReference type="SUPFAM" id="SSF55781">
    <property type="entry name" value="GAF domain-like"/>
    <property type="match status" value="1"/>
</dbReference>
<dbReference type="SUPFAM" id="SSF109604">
    <property type="entry name" value="HD-domain/PDEase-like"/>
    <property type="match status" value="1"/>
</dbReference>
<dbReference type="InterPro" id="IPR036890">
    <property type="entry name" value="HATPase_C_sf"/>
</dbReference>
<dbReference type="SMART" id="SM00388">
    <property type="entry name" value="HisKA"/>
    <property type="match status" value="1"/>
</dbReference>
<dbReference type="PANTHER" id="PTHR33525:SF3">
    <property type="entry name" value="RIBONUCLEASE Y"/>
    <property type="match status" value="1"/>
</dbReference>
<organism evidence="7 8">
    <name type="scientific">Desulforhopalus singaporensis</name>
    <dbReference type="NCBI Taxonomy" id="91360"/>
    <lineage>
        <taxon>Bacteria</taxon>
        <taxon>Pseudomonadati</taxon>
        <taxon>Thermodesulfobacteriota</taxon>
        <taxon>Desulfobulbia</taxon>
        <taxon>Desulfobulbales</taxon>
        <taxon>Desulfocapsaceae</taxon>
        <taxon>Desulforhopalus</taxon>
    </lineage>
</organism>
<dbReference type="OrthoDB" id="9797768at2"/>
<dbReference type="Gene3D" id="1.10.287.130">
    <property type="match status" value="1"/>
</dbReference>
<evidence type="ECO:0000256" key="2">
    <source>
        <dbReference type="ARBA" id="ARBA00012438"/>
    </source>
</evidence>
<keyword evidence="7" id="KW-0808">Transferase</keyword>
<accession>A0A1H0TY02</accession>
<keyword evidence="7" id="KW-0418">Kinase</keyword>
<dbReference type="SUPFAM" id="SSF55874">
    <property type="entry name" value="ATPase domain of HSP90 chaperone/DNA topoisomerase II/histidine kinase"/>
    <property type="match status" value="1"/>
</dbReference>
<dbReference type="STRING" id="91360.SAMN05660330_03296"/>
<feature type="region of interest" description="Disordered" evidence="4">
    <location>
        <begin position="287"/>
        <end position="322"/>
    </location>
</feature>
<sequence length="741" mass="81073">MVSKETAFSQIKESGNLTTLPEILLKLLSICENENPTVTEMADIISHDPVLCARVLQLANSAYYGFRDPYCTIDQVIGHLGINAIKNLAVTMSIHQVRGNNHLDPAMFWYRSLLCACIAEKLARYEGNTSTDEAYLAGLLHNIGQLTLATAFPAQFAAIAANAKNSAADLLILEEQLFGMHHCEAGARLVRDWNVNPLIADAILCHHLPLAKIEEAFPLVKIVYTANALTRNVIDSTSGYDIGTVLLKIGRQELGKMSMEAKTEVDTIALNMSIQLSINSFKENLPHNVQENSNAGQARPVVSGANPSENSNREEPHRKSVQDKIAARVTNFALLSSFLEDLTEADDIQAVLAAFEKSVNILLGTGNTLFFFPDDSGVLLKGETSSRNILHNMCHSLTLPVNQSTSRIVQAFSRSGQSGYISGKEGDNSLADRQILSLLRCETAMYFPLTVKTQTIGVVVLGLPLHQDSLSENDFQLARSLTQQTALALQVEKIKEQREKEIHSERMEAISVTARKFAHEINNPLGIIANYLAAIKIKLGQDQNLQEDLDTVDEEIRRISKMVSQMQMFSQAPFADFEPVDINQVAADLIRIAKTSFFDYPQPNISFEPGSDIPPIITSKDAVKQILINLVKNAAEAVPPHERITVSTVKCSGTDTLDQHHIRIIVSDTGPGLSDVVKNNLFKPFVTTKQNGHSGLGLSVVHKTVNDIGGKISCSSEPGHGTTFTIALPLKASKPLTGRIE</sequence>
<dbReference type="Proteomes" id="UP000199073">
    <property type="component" value="Unassembled WGS sequence"/>
</dbReference>
<evidence type="ECO:0000259" key="6">
    <source>
        <dbReference type="PROSITE" id="PS51833"/>
    </source>
</evidence>
<feature type="domain" description="Histidine kinase" evidence="5">
    <location>
        <begin position="516"/>
        <end position="732"/>
    </location>
</feature>
<evidence type="ECO:0000256" key="1">
    <source>
        <dbReference type="ARBA" id="ARBA00000085"/>
    </source>
</evidence>
<dbReference type="SUPFAM" id="SSF47384">
    <property type="entry name" value="Homodimeric domain of signal transducing histidine kinase"/>
    <property type="match status" value="1"/>
</dbReference>
<evidence type="ECO:0000256" key="3">
    <source>
        <dbReference type="ARBA" id="ARBA00022553"/>
    </source>
</evidence>
<dbReference type="Gene3D" id="1.10.3210.10">
    <property type="entry name" value="Hypothetical protein af1432"/>
    <property type="match status" value="1"/>
</dbReference>
<evidence type="ECO:0000256" key="4">
    <source>
        <dbReference type="SAM" id="MobiDB-lite"/>
    </source>
</evidence>
<feature type="compositionally biased region" description="Polar residues" evidence="4">
    <location>
        <begin position="287"/>
        <end position="296"/>
    </location>
</feature>
<dbReference type="InterPro" id="IPR036097">
    <property type="entry name" value="HisK_dim/P_sf"/>
</dbReference>
<feature type="domain" description="HDOD" evidence="6">
    <location>
        <begin position="17"/>
        <end position="209"/>
    </location>
</feature>
<dbReference type="InterPro" id="IPR003661">
    <property type="entry name" value="HisK_dim/P_dom"/>
</dbReference>
<dbReference type="Pfam" id="PF08668">
    <property type="entry name" value="HDOD"/>
    <property type="match status" value="1"/>
</dbReference>
<comment type="catalytic activity">
    <reaction evidence="1">
        <text>ATP + protein L-histidine = ADP + protein N-phospho-L-histidine.</text>
        <dbReference type="EC" id="2.7.13.3"/>
    </reaction>
</comment>
<dbReference type="InterPro" id="IPR004358">
    <property type="entry name" value="Sig_transdc_His_kin-like_C"/>
</dbReference>
<dbReference type="EC" id="2.7.13.3" evidence="2"/>
<dbReference type="AlphaFoldDB" id="A0A1H0TY02"/>
<dbReference type="Gene3D" id="3.30.565.10">
    <property type="entry name" value="Histidine kinase-like ATPase, C-terminal domain"/>
    <property type="match status" value="1"/>
</dbReference>
<dbReference type="GO" id="GO:0000155">
    <property type="term" value="F:phosphorelay sensor kinase activity"/>
    <property type="evidence" value="ECO:0007669"/>
    <property type="project" value="InterPro"/>
</dbReference>
<dbReference type="Pfam" id="PF00512">
    <property type="entry name" value="HisKA"/>
    <property type="match status" value="1"/>
</dbReference>
<proteinExistence type="predicted"/>
<dbReference type="PROSITE" id="PS51833">
    <property type="entry name" value="HDOD"/>
    <property type="match status" value="1"/>
</dbReference>
<evidence type="ECO:0000313" key="8">
    <source>
        <dbReference type="Proteomes" id="UP000199073"/>
    </source>
</evidence>
<dbReference type="PANTHER" id="PTHR33525">
    <property type="match status" value="1"/>
</dbReference>
<evidence type="ECO:0000259" key="5">
    <source>
        <dbReference type="PROSITE" id="PS50109"/>
    </source>
</evidence>
<name>A0A1H0TY02_9BACT</name>
<dbReference type="CDD" id="cd00077">
    <property type="entry name" value="HDc"/>
    <property type="match status" value="1"/>
</dbReference>
<dbReference type="Pfam" id="PF02518">
    <property type="entry name" value="HATPase_c"/>
    <property type="match status" value="1"/>
</dbReference>
<reference evidence="7 8" key="1">
    <citation type="submission" date="2016-10" db="EMBL/GenBank/DDBJ databases">
        <authorList>
            <person name="de Groot N.N."/>
        </authorList>
    </citation>
    <scope>NUCLEOTIDE SEQUENCE [LARGE SCALE GENOMIC DNA]</scope>
    <source>
        <strain evidence="7 8">DSM 12130</strain>
    </source>
</reference>
<dbReference type="PRINTS" id="PR00344">
    <property type="entry name" value="BCTRLSENSOR"/>
</dbReference>
<dbReference type="InterPro" id="IPR003594">
    <property type="entry name" value="HATPase_dom"/>
</dbReference>
<dbReference type="EMBL" id="FNJI01000027">
    <property type="protein sequence ID" value="SDP58962.1"/>
    <property type="molecule type" value="Genomic_DNA"/>
</dbReference>
<dbReference type="Gene3D" id="3.30.450.40">
    <property type="match status" value="1"/>
</dbReference>
<dbReference type="InterPro" id="IPR029016">
    <property type="entry name" value="GAF-like_dom_sf"/>
</dbReference>
<evidence type="ECO:0000313" key="7">
    <source>
        <dbReference type="EMBL" id="SDP58962.1"/>
    </source>
</evidence>
<keyword evidence="8" id="KW-1185">Reference proteome</keyword>
<dbReference type="InterPro" id="IPR003607">
    <property type="entry name" value="HD/PDEase_dom"/>
</dbReference>
<keyword evidence="3" id="KW-0597">Phosphoprotein</keyword>
<dbReference type="InterPro" id="IPR052340">
    <property type="entry name" value="RNase_Y/CdgJ"/>
</dbReference>
<dbReference type="InterPro" id="IPR013976">
    <property type="entry name" value="HDOD"/>
</dbReference>
<dbReference type="CDD" id="cd00082">
    <property type="entry name" value="HisKA"/>
    <property type="match status" value="1"/>
</dbReference>